<dbReference type="EMBL" id="CAJNNV010006281">
    <property type="protein sequence ID" value="CAE8593354.1"/>
    <property type="molecule type" value="Genomic_DNA"/>
</dbReference>
<name>A0A813DXD5_POLGL</name>
<evidence type="ECO:0008006" key="4">
    <source>
        <dbReference type="Google" id="ProtNLM"/>
    </source>
</evidence>
<keyword evidence="3" id="KW-1185">Reference proteome</keyword>
<reference evidence="2" key="1">
    <citation type="submission" date="2021-02" db="EMBL/GenBank/DDBJ databases">
        <authorList>
            <person name="Dougan E. K."/>
            <person name="Rhodes N."/>
            <person name="Thang M."/>
            <person name="Chan C."/>
        </authorList>
    </citation>
    <scope>NUCLEOTIDE SEQUENCE</scope>
</reference>
<feature type="region of interest" description="Disordered" evidence="1">
    <location>
        <begin position="163"/>
        <end position="194"/>
    </location>
</feature>
<dbReference type="AlphaFoldDB" id="A0A813DXD5"/>
<accession>A0A813DXD5</accession>
<gene>
    <name evidence="2" type="ORF">PGLA1383_LOCUS11950</name>
</gene>
<dbReference type="Proteomes" id="UP000654075">
    <property type="component" value="Unassembled WGS sequence"/>
</dbReference>
<feature type="region of interest" description="Disordered" evidence="1">
    <location>
        <begin position="31"/>
        <end position="93"/>
    </location>
</feature>
<evidence type="ECO:0000256" key="1">
    <source>
        <dbReference type="SAM" id="MobiDB-lite"/>
    </source>
</evidence>
<organism evidence="2 3">
    <name type="scientific">Polarella glacialis</name>
    <name type="common">Dinoflagellate</name>
    <dbReference type="NCBI Taxonomy" id="89957"/>
    <lineage>
        <taxon>Eukaryota</taxon>
        <taxon>Sar</taxon>
        <taxon>Alveolata</taxon>
        <taxon>Dinophyceae</taxon>
        <taxon>Suessiales</taxon>
        <taxon>Suessiaceae</taxon>
        <taxon>Polarella</taxon>
    </lineage>
</organism>
<protein>
    <recommendedName>
        <fullName evidence="4">F-box domain-containing protein</fullName>
    </recommendedName>
</protein>
<sequence>MLASSPLRRRRGLRQTFHQVLYGEVLPVLGSGSPDPADRGGNNNNDVSAERAAPHSRGTGRASALRPARTRKVPPLAAAPRVLRRDPPQAVPSSLQKAAAYEEQAILRPISSASAAPTLGDGAPFRIEGEVPLCAHSQQCAAVGQRSAAAAGLRAAQIRASVGSRPGTVDPGSRPGTVETWQSNPRGSESPFRSCCSWSPTPPLASPVPHALSPLPDPSLEFACLPQQPLLRAVAWLLPQELIRLALTNSSLARQREEMGVWALREVFDLDADEIRLRRRRLVSQGEELSAPRVFFFAHQRAASQLRARSRGLAAGLQHWVVVRAQD</sequence>
<proteinExistence type="predicted"/>
<comment type="caution">
    <text evidence="2">The sequence shown here is derived from an EMBL/GenBank/DDBJ whole genome shotgun (WGS) entry which is preliminary data.</text>
</comment>
<evidence type="ECO:0000313" key="3">
    <source>
        <dbReference type="Proteomes" id="UP000654075"/>
    </source>
</evidence>
<feature type="non-terminal residue" evidence="2">
    <location>
        <position position="327"/>
    </location>
</feature>
<evidence type="ECO:0000313" key="2">
    <source>
        <dbReference type="EMBL" id="CAE8593354.1"/>
    </source>
</evidence>